<feature type="domain" description="CxC2-like cysteine cluster KDZ transposase-associated" evidence="1">
    <location>
        <begin position="80"/>
        <end position="143"/>
    </location>
</feature>
<dbReference type="Proteomes" id="UP000807469">
    <property type="component" value="Unassembled WGS sequence"/>
</dbReference>
<proteinExistence type="predicted"/>
<gene>
    <name evidence="2" type="ORF">BDN70DRAFT_768072</name>
</gene>
<comment type="caution">
    <text evidence="2">The sequence shown here is derived from an EMBL/GenBank/DDBJ whole genome shotgun (WGS) entry which is preliminary data.</text>
</comment>
<evidence type="ECO:0000259" key="1">
    <source>
        <dbReference type="Pfam" id="PF18803"/>
    </source>
</evidence>
<evidence type="ECO:0000313" key="2">
    <source>
        <dbReference type="EMBL" id="KAF9470372.1"/>
    </source>
</evidence>
<dbReference type="OrthoDB" id="3004525at2759"/>
<protein>
    <recommendedName>
        <fullName evidence="1">CxC2-like cysteine cluster KDZ transposase-associated domain-containing protein</fullName>
    </recommendedName>
</protein>
<evidence type="ECO:0000313" key="3">
    <source>
        <dbReference type="Proteomes" id="UP000807469"/>
    </source>
</evidence>
<organism evidence="2 3">
    <name type="scientific">Pholiota conissans</name>
    <dbReference type="NCBI Taxonomy" id="109636"/>
    <lineage>
        <taxon>Eukaryota</taxon>
        <taxon>Fungi</taxon>
        <taxon>Dikarya</taxon>
        <taxon>Basidiomycota</taxon>
        <taxon>Agaricomycotina</taxon>
        <taxon>Agaricomycetes</taxon>
        <taxon>Agaricomycetidae</taxon>
        <taxon>Agaricales</taxon>
        <taxon>Agaricineae</taxon>
        <taxon>Strophariaceae</taxon>
        <taxon>Pholiota</taxon>
    </lineage>
</organism>
<feature type="non-terminal residue" evidence="2">
    <location>
        <position position="1"/>
    </location>
</feature>
<dbReference type="AlphaFoldDB" id="A0A9P5YI75"/>
<sequence length="143" mass="16425">HRAEYLDENIRWEGRGDFKREGCPDCQSRKREPVGAAEYRCLDCFLPDLSCKSCCVKRHQRLPFHTVEASHFFALIILSLRDLGLEIHLNHASMRCPLPIPCHQDLKIIDVNGIHDACISYCGCQRAIARHIQLLRRGLYPAS</sequence>
<feature type="non-terminal residue" evidence="2">
    <location>
        <position position="143"/>
    </location>
</feature>
<dbReference type="EMBL" id="MU156041">
    <property type="protein sequence ID" value="KAF9470372.1"/>
    <property type="molecule type" value="Genomic_DNA"/>
</dbReference>
<accession>A0A9P5YI75</accession>
<keyword evidence="3" id="KW-1185">Reference proteome</keyword>
<name>A0A9P5YI75_9AGAR</name>
<dbReference type="InterPro" id="IPR041457">
    <property type="entry name" value="CxC2_KDZ-assoc"/>
</dbReference>
<reference evidence="2" key="1">
    <citation type="submission" date="2020-11" db="EMBL/GenBank/DDBJ databases">
        <authorList>
            <consortium name="DOE Joint Genome Institute"/>
            <person name="Ahrendt S."/>
            <person name="Riley R."/>
            <person name="Andreopoulos W."/>
            <person name="Labutti K."/>
            <person name="Pangilinan J."/>
            <person name="Ruiz-Duenas F.J."/>
            <person name="Barrasa J.M."/>
            <person name="Sanchez-Garcia M."/>
            <person name="Camarero S."/>
            <person name="Miyauchi S."/>
            <person name="Serrano A."/>
            <person name="Linde D."/>
            <person name="Babiker R."/>
            <person name="Drula E."/>
            <person name="Ayuso-Fernandez I."/>
            <person name="Pacheco R."/>
            <person name="Padilla G."/>
            <person name="Ferreira P."/>
            <person name="Barriuso J."/>
            <person name="Kellner H."/>
            <person name="Castanera R."/>
            <person name="Alfaro M."/>
            <person name="Ramirez L."/>
            <person name="Pisabarro A.G."/>
            <person name="Kuo A."/>
            <person name="Tritt A."/>
            <person name="Lipzen A."/>
            <person name="He G."/>
            <person name="Yan M."/>
            <person name="Ng V."/>
            <person name="Cullen D."/>
            <person name="Martin F."/>
            <person name="Rosso M.-N."/>
            <person name="Henrissat B."/>
            <person name="Hibbett D."/>
            <person name="Martinez A.T."/>
            <person name="Grigoriev I.V."/>
        </authorList>
    </citation>
    <scope>NUCLEOTIDE SEQUENCE</scope>
    <source>
        <strain evidence="2">CIRM-BRFM 674</strain>
    </source>
</reference>
<dbReference type="Pfam" id="PF18803">
    <property type="entry name" value="CxC2"/>
    <property type="match status" value="1"/>
</dbReference>